<organism evidence="9 10">
    <name type="scientific">Paenibacillus mendelii</name>
    <dbReference type="NCBI Taxonomy" id="206163"/>
    <lineage>
        <taxon>Bacteria</taxon>
        <taxon>Bacillati</taxon>
        <taxon>Bacillota</taxon>
        <taxon>Bacilli</taxon>
        <taxon>Bacillales</taxon>
        <taxon>Paenibacillaceae</taxon>
        <taxon>Paenibacillus</taxon>
    </lineage>
</organism>
<evidence type="ECO:0000256" key="2">
    <source>
        <dbReference type="ARBA" id="ARBA00007362"/>
    </source>
</evidence>
<dbReference type="Pfam" id="PF00892">
    <property type="entry name" value="EamA"/>
    <property type="match status" value="2"/>
</dbReference>
<keyword evidence="10" id="KW-1185">Reference proteome</keyword>
<feature type="domain" description="EamA" evidence="8">
    <location>
        <begin position="32"/>
        <end position="164"/>
    </location>
</feature>
<feature type="transmembrane region" description="Helical" evidence="7">
    <location>
        <begin position="123"/>
        <end position="141"/>
    </location>
</feature>
<proteinExistence type="inferred from homology"/>
<keyword evidence="4 7" id="KW-0812">Transmembrane</keyword>
<dbReference type="PANTHER" id="PTHR32322">
    <property type="entry name" value="INNER MEMBRANE TRANSPORTER"/>
    <property type="match status" value="1"/>
</dbReference>
<feature type="transmembrane region" description="Helical" evidence="7">
    <location>
        <begin position="241"/>
        <end position="264"/>
    </location>
</feature>
<accession>A0ABV6J7K1</accession>
<name>A0ABV6J7K1_9BACL</name>
<dbReference type="RefSeq" id="WP_305880963.1">
    <property type="nucleotide sequence ID" value="NZ_JANHOF010000011.1"/>
</dbReference>
<evidence type="ECO:0000313" key="9">
    <source>
        <dbReference type="EMBL" id="MFC0391857.1"/>
    </source>
</evidence>
<dbReference type="InterPro" id="IPR000620">
    <property type="entry name" value="EamA_dom"/>
</dbReference>
<evidence type="ECO:0000256" key="5">
    <source>
        <dbReference type="ARBA" id="ARBA00022989"/>
    </source>
</evidence>
<feature type="transmembrane region" description="Helical" evidence="7">
    <location>
        <begin position="178"/>
        <end position="196"/>
    </location>
</feature>
<dbReference type="PANTHER" id="PTHR32322:SF18">
    <property type="entry name" value="S-ADENOSYLMETHIONINE_S-ADENOSYLHOMOCYSTEINE TRANSPORTER"/>
    <property type="match status" value="1"/>
</dbReference>
<dbReference type="Gene3D" id="1.10.3730.20">
    <property type="match status" value="1"/>
</dbReference>
<protein>
    <submittedName>
        <fullName evidence="9">DMT family transporter</fullName>
    </submittedName>
</protein>
<feature type="transmembrane region" description="Helical" evidence="7">
    <location>
        <begin position="148"/>
        <end position="166"/>
    </location>
</feature>
<evidence type="ECO:0000259" key="8">
    <source>
        <dbReference type="Pfam" id="PF00892"/>
    </source>
</evidence>
<dbReference type="SUPFAM" id="SSF103481">
    <property type="entry name" value="Multidrug resistance efflux transporter EmrE"/>
    <property type="match status" value="2"/>
</dbReference>
<dbReference type="Proteomes" id="UP001589818">
    <property type="component" value="Unassembled WGS sequence"/>
</dbReference>
<evidence type="ECO:0000313" key="10">
    <source>
        <dbReference type="Proteomes" id="UP001589818"/>
    </source>
</evidence>
<feature type="transmembrane region" description="Helical" evidence="7">
    <location>
        <begin position="276"/>
        <end position="295"/>
    </location>
</feature>
<dbReference type="EMBL" id="JBHLVF010000012">
    <property type="protein sequence ID" value="MFC0391857.1"/>
    <property type="molecule type" value="Genomic_DNA"/>
</dbReference>
<feature type="transmembrane region" description="Helical" evidence="7">
    <location>
        <begin position="63"/>
        <end position="83"/>
    </location>
</feature>
<evidence type="ECO:0000256" key="1">
    <source>
        <dbReference type="ARBA" id="ARBA00004651"/>
    </source>
</evidence>
<evidence type="ECO:0000256" key="7">
    <source>
        <dbReference type="SAM" id="Phobius"/>
    </source>
</evidence>
<sequence length="354" mass="38179">MQAWQAPSRLLRRCCAISEYTSTISSKGVRLAYSLAVVNAVVIGISFLFIKMSLDYASPIDTLTFRFAAAFAILSIMAASGLVKLNYRGKPLYKLLMLSSMYPLGFFTLQTYGLQYATSAEGGIINALAPLATMILATVFLKEATSQLQKLSIAVSVFGVVFIFVMKGNGIGISNMKGVLLLLLACSAFAGYSVLARAVSKYFSPGEISYFMVGIGFAASLIFSLTSHVSDGTLSSLTAPFASMAFVMLILYLGAVQVATALMGNYILSRIEASRMSVFINLSTVVSIVAGAWVLSEPVTWYHVVGLALIIAGVIGTNLRIRKEGLNLWPGMRACGQSRRGGSWKRAWKRQVRP</sequence>
<feature type="transmembrane region" description="Helical" evidence="7">
    <location>
        <begin position="31"/>
        <end position="51"/>
    </location>
</feature>
<keyword evidence="6 7" id="KW-0472">Membrane</keyword>
<feature type="transmembrane region" description="Helical" evidence="7">
    <location>
        <begin position="208"/>
        <end position="229"/>
    </location>
</feature>
<feature type="domain" description="EamA" evidence="8">
    <location>
        <begin position="176"/>
        <end position="318"/>
    </location>
</feature>
<evidence type="ECO:0000256" key="4">
    <source>
        <dbReference type="ARBA" id="ARBA00022692"/>
    </source>
</evidence>
<comment type="subcellular location">
    <subcellularLocation>
        <location evidence="1">Cell membrane</location>
        <topology evidence="1">Multi-pass membrane protein</topology>
    </subcellularLocation>
</comment>
<dbReference type="InterPro" id="IPR037185">
    <property type="entry name" value="EmrE-like"/>
</dbReference>
<reference evidence="9 10" key="1">
    <citation type="submission" date="2024-09" db="EMBL/GenBank/DDBJ databases">
        <authorList>
            <person name="Sun Q."/>
            <person name="Mori K."/>
        </authorList>
    </citation>
    <scope>NUCLEOTIDE SEQUENCE [LARGE SCALE GENOMIC DNA]</scope>
    <source>
        <strain evidence="9 10">CCM 4839</strain>
    </source>
</reference>
<evidence type="ECO:0000256" key="3">
    <source>
        <dbReference type="ARBA" id="ARBA00022475"/>
    </source>
</evidence>
<feature type="transmembrane region" description="Helical" evidence="7">
    <location>
        <begin position="301"/>
        <end position="319"/>
    </location>
</feature>
<gene>
    <name evidence="9" type="ORF">ACFFJ8_10850</name>
</gene>
<feature type="transmembrane region" description="Helical" evidence="7">
    <location>
        <begin position="95"/>
        <end position="117"/>
    </location>
</feature>
<keyword evidence="5 7" id="KW-1133">Transmembrane helix</keyword>
<comment type="caution">
    <text evidence="9">The sequence shown here is derived from an EMBL/GenBank/DDBJ whole genome shotgun (WGS) entry which is preliminary data.</text>
</comment>
<evidence type="ECO:0000256" key="6">
    <source>
        <dbReference type="ARBA" id="ARBA00023136"/>
    </source>
</evidence>
<dbReference type="InterPro" id="IPR050638">
    <property type="entry name" value="AA-Vitamin_Transporters"/>
</dbReference>
<keyword evidence="3" id="KW-1003">Cell membrane</keyword>
<comment type="similarity">
    <text evidence="2">Belongs to the EamA transporter family.</text>
</comment>